<accession>X0VUM6</accession>
<dbReference type="InterPro" id="IPR005814">
    <property type="entry name" value="Aminotrans_3"/>
</dbReference>
<dbReference type="InterPro" id="IPR050103">
    <property type="entry name" value="Class-III_PLP-dep_AT"/>
</dbReference>
<keyword evidence="3" id="KW-0808">Transferase</keyword>
<dbReference type="GO" id="GO:0042802">
    <property type="term" value="F:identical protein binding"/>
    <property type="evidence" value="ECO:0007669"/>
    <property type="project" value="TreeGrafter"/>
</dbReference>
<dbReference type="PANTHER" id="PTHR11986">
    <property type="entry name" value="AMINOTRANSFERASE CLASS III"/>
    <property type="match status" value="1"/>
</dbReference>
<feature type="non-terminal residue" evidence="5">
    <location>
        <position position="1"/>
    </location>
</feature>
<dbReference type="GO" id="GO:0008483">
    <property type="term" value="F:transaminase activity"/>
    <property type="evidence" value="ECO:0007669"/>
    <property type="project" value="UniProtKB-KW"/>
</dbReference>
<protein>
    <recommendedName>
        <fullName evidence="6">Acetylornithine transaminase</fullName>
    </recommendedName>
</protein>
<dbReference type="SUPFAM" id="SSF53383">
    <property type="entry name" value="PLP-dependent transferases"/>
    <property type="match status" value="1"/>
</dbReference>
<evidence type="ECO:0000256" key="1">
    <source>
        <dbReference type="ARBA" id="ARBA00001933"/>
    </source>
</evidence>
<name>X0VUM6_9ZZZZ</name>
<evidence type="ECO:0000256" key="3">
    <source>
        <dbReference type="ARBA" id="ARBA00022679"/>
    </source>
</evidence>
<dbReference type="Gene3D" id="3.90.1150.10">
    <property type="entry name" value="Aspartate Aminotransferase, domain 1"/>
    <property type="match status" value="1"/>
</dbReference>
<dbReference type="InterPro" id="IPR049704">
    <property type="entry name" value="Aminotrans_3_PPA_site"/>
</dbReference>
<dbReference type="PROSITE" id="PS00600">
    <property type="entry name" value="AA_TRANSFER_CLASS_3"/>
    <property type="match status" value="1"/>
</dbReference>
<comment type="caution">
    <text evidence="5">The sequence shown here is derived from an EMBL/GenBank/DDBJ whole genome shotgun (WGS) entry which is preliminary data.</text>
</comment>
<reference evidence="5" key="1">
    <citation type="journal article" date="2014" name="Front. Microbiol.">
        <title>High frequency of phylogenetically diverse reductive dehalogenase-homologous genes in deep subseafloor sedimentary metagenomes.</title>
        <authorList>
            <person name="Kawai M."/>
            <person name="Futagami T."/>
            <person name="Toyoda A."/>
            <person name="Takaki Y."/>
            <person name="Nishi S."/>
            <person name="Hori S."/>
            <person name="Arai W."/>
            <person name="Tsubouchi T."/>
            <person name="Morono Y."/>
            <person name="Uchiyama I."/>
            <person name="Ito T."/>
            <person name="Fujiyama A."/>
            <person name="Inagaki F."/>
            <person name="Takami H."/>
        </authorList>
    </citation>
    <scope>NUCLEOTIDE SEQUENCE</scope>
    <source>
        <strain evidence="5">Expedition CK06-06</strain>
    </source>
</reference>
<dbReference type="EMBL" id="BARS01020176">
    <property type="protein sequence ID" value="GAG04256.1"/>
    <property type="molecule type" value="Genomic_DNA"/>
</dbReference>
<evidence type="ECO:0000256" key="2">
    <source>
        <dbReference type="ARBA" id="ARBA00022576"/>
    </source>
</evidence>
<dbReference type="PANTHER" id="PTHR11986:SF79">
    <property type="entry name" value="ACETYLORNITHINE AMINOTRANSFERASE, MITOCHONDRIAL"/>
    <property type="match status" value="1"/>
</dbReference>
<feature type="non-terminal residue" evidence="5">
    <location>
        <position position="273"/>
    </location>
</feature>
<organism evidence="5">
    <name type="scientific">marine sediment metagenome</name>
    <dbReference type="NCBI Taxonomy" id="412755"/>
    <lineage>
        <taxon>unclassified sequences</taxon>
        <taxon>metagenomes</taxon>
        <taxon>ecological metagenomes</taxon>
    </lineage>
</organism>
<comment type="cofactor">
    <cofactor evidence="1">
        <name>pyridoxal 5'-phosphate</name>
        <dbReference type="ChEBI" id="CHEBI:597326"/>
    </cofactor>
</comment>
<dbReference type="AlphaFoldDB" id="X0VUM6"/>
<gene>
    <name evidence="5" type="ORF">S01H1_32574</name>
</gene>
<keyword evidence="2" id="KW-0032">Aminotransferase</keyword>
<dbReference type="CDD" id="cd00610">
    <property type="entry name" value="OAT_like"/>
    <property type="match status" value="1"/>
</dbReference>
<dbReference type="InterPro" id="IPR015424">
    <property type="entry name" value="PyrdxlP-dep_Trfase"/>
</dbReference>
<evidence type="ECO:0000256" key="4">
    <source>
        <dbReference type="ARBA" id="ARBA00022898"/>
    </source>
</evidence>
<sequence length="273" mass="29417">WGKGERDGAFEVICTDNAFHGRTLATLTASGTEKYKLPYLPLPPGFVHVPYDDVEAIRKATSAKTCAVLVEPIQGEGGVNVPRDDYLRQVRAWCDEAGILLILDEVQTGIGRTGSLFAYQQYGAEPDIMALAKGLAGGVPIGALLAKEHCAVFALGDHGSTFGGNPLCTHVGYSVLKYVIDNDIPGQVAKKGQHLERRLRSLADRHPIVTEVRGRGLLWAIELDGELAQRAVGMCLKEGLIANNVKPTALRLMPPLVVSEEELDRAVGIVDKV</sequence>
<evidence type="ECO:0000313" key="5">
    <source>
        <dbReference type="EMBL" id="GAG04256.1"/>
    </source>
</evidence>
<keyword evidence="4" id="KW-0663">Pyridoxal phosphate</keyword>
<dbReference type="Pfam" id="PF00202">
    <property type="entry name" value="Aminotran_3"/>
    <property type="match status" value="1"/>
</dbReference>
<dbReference type="InterPro" id="IPR015421">
    <property type="entry name" value="PyrdxlP-dep_Trfase_major"/>
</dbReference>
<evidence type="ECO:0008006" key="6">
    <source>
        <dbReference type="Google" id="ProtNLM"/>
    </source>
</evidence>
<dbReference type="GO" id="GO:0030170">
    <property type="term" value="F:pyridoxal phosphate binding"/>
    <property type="evidence" value="ECO:0007669"/>
    <property type="project" value="InterPro"/>
</dbReference>
<proteinExistence type="predicted"/>
<dbReference type="InterPro" id="IPR015422">
    <property type="entry name" value="PyrdxlP-dep_Trfase_small"/>
</dbReference>
<dbReference type="Gene3D" id="3.40.640.10">
    <property type="entry name" value="Type I PLP-dependent aspartate aminotransferase-like (Major domain)"/>
    <property type="match status" value="1"/>
</dbReference>
<dbReference type="FunFam" id="3.40.640.10:FF:000004">
    <property type="entry name" value="Acetylornithine aminotransferase"/>
    <property type="match status" value="1"/>
</dbReference>